<dbReference type="Proteomes" id="UP001472677">
    <property type="component" value="Unassembled WGS sequence"/>
</dbReference>
<protein>
    <submittedName>
        <fullName evidence="1">Uncharacterized protein</fullName>
    </submittedName>
</protein>
<evidence type="ECO:0000313" key="2">
    <source>
        <dbReference type="Proteomes" id="UP001472677"/>
    </source>
</evidence>
<sequence>MDCTNILYTGLDVYLKRLIKMAIELAGIRHGCSLRKNNAMKHHSLGNLVNSVSASHRNQVQSNNWNLEAIDEERNYKLVSLLDFKSISITIYLVANCRLTKRDKFCRNNMLDE</sequence>
<proteinExistence type="predicted"/>
<evidence type="ECO:0000313" key="1">
    <source>
        <dbReference type="EMBL" id="KAK8551359.1"/>
    </source>
</evidence>
<dbReference type="EMBL" id="JBBPBM010000020">
    <property type="protein sequence ID" value="KAK8551359.1"/>
    <property type="molecule type" value="Genomic_DNA"/>
</dbReference>
<keyword evidence="2" id="KW-1185">Reference proteome</keyword>
<gene>
    <name evidence="1" type="ORF">V6N12_040003</name>
</gene>
<name>A0ABR2E2F1_9ROSI</name>
<comment type="caution">
    <text evidence="1">The sequence shown here is derived from an EMBL/GenBank/DDBJ whole genome shotgun (WGS) entry which is preliminary data.</text>
</comment>
<accession>A0ABR2E2F1</accession>
<reference evidence="1 2" key="1">
    <citation type="journal article" date="2024" name="G3 (Bethesda)">
        <title>Genome assembly of Hibiscus sabdariffa L. provides insights into metabolisms of medicinal natural products.</title>
        <authorList>
            <person name="Kim T."/>
        </authorList>
    </citation>
    <scope>NUCLEOTIDE SEQUENCE [LARGE SCALE GENOMIC DNA]</scope>
    <source>
        <strain evidence="1">TK-2024</strain>
        <tissue evidence="1">Old leaves</tissue>
    </source>
</reference>
<organism evidence="1 2">
    <name type="scientific">Hibiscus sabdariffa</name>
    <name type="common">roselle</name>
    <dbReference type="NCBI Taxonomy" id="183260"/>
    <lineage>
        <taxon>Eukaryota</taxon>
        <taxon>Viridiplantae</taxon>
        <taxon>Streptophyta</taxon>
        <taxon>Embryophyta</taxon>
        <taxon>Tracheophyta</taxon>
        <taxon>Spermatophyta</taxon>
        <taxon>Magnoliopsida</taxon>
        <taxon>eudicotyledons</taxon>
        <taxon>Gunneridae</taxon>
        <taxon>Pentapetalae</taxon>
        <taxon>rosids</taxon>
        <taxon>malvids</taxon>
        <taxon>Malvales</taxon>
        <taxon>Malvaceae</taxon>
        <taxon>Malvoideae</taxon>
        <taxon>Hibiscus</taxon>
    </lineage>
</organism>